<keyword evidence="6" id="KW-0862">Zinc</keyword>
<dbReference type="PROSITE" id="PS51999">
    <property type="entry name" value="ZF_GRF"/>
    <property type="match status" value="1"/>
</dbReference>
<dbReference type="Pfam" id="PF00176">
    <property type="entry name" value="SNF2-rel_dom"/>
    <property type="match status" value="1"/>
</dbReference>
<feature type="region of interest" description="Disordered" evidence="9">
    <location>
        <begin position="1184"/>
        <end position="1217"/>
    </location>
</feature>
<evidence type="ECO:0000256" key="7">
    <source>
        <dbReference type="ARBA" id="ARBA00022840"/>
    </source>
</evidence>
<dbReference type="GO" id="GO:0043596">
    <property type="term" value="C:nuclear replication fork"/>
    <property type="evidence" value="ECO:0007669"/>
    <property type="project" value="TreeGrafter"/>
</dbReference>
<dbReference type="PROSITE" id="PS51194">
    <property type="entry name" value="HELICASE_CTER"/>
    <property type="match status" value="1"/>
</dbReference>
<evidence type="ECO:0000313" key="13">
    <source>
        <dbReference type="EMBL" id="GIL69287.1"/>
    </source>
</evidence>
<dbReference type="InterPro" id="IPR049730">
    <property type="entry name" value="SNF2/RAD54-like_C"/>
</dbReference>
<sequence>MSHERVEQPRPVGDYPRCTKCQAVAQTFMAKTERNYGRWFFKCPNEHRNAFFWADEYHPPHQAVPSQQQLLQHQAPITPGHLPGGVPVYSSSWQHIQQAQHGGTQDSGSQDGSGRPPAPQTPQQAGWPAGRPMSPWPQVPQVPPQTPQPVNPYAHAGQSRQPQAGGALGSGMVVYVQVLSVGGVGDIGLSTPVFHEGFKQLMQQLPWRDSKRRWDPAIKSWRAKASSYVEVQSMLLANGFVLQDAPPRVISVLVQQKGPFYPRCSVQEAEQFVSQRVDSGLWSRLFRYQKEGVVAGARFGGRVLLADEMGLGKTVQALTLMSCYPEDWPLLVVCPTSLRHTWVMAIQTWIPPHLRPADCDLWLITASADWDRLATEAGVALGPGDTAAGSCNVTTIPGDYSRGAGRPHIAVVSYDLAAKMSPEQAARYHSVICDESHMLKSCTTLRYRRMVPLLQRAARVVMATGTPLLNRPIEIWSQVNLLRPGLLGSFKEFGERYCLSAQAFIARQRQQQQQQQQGGPGPSSGGPWQPMGSEYRGALNTGELHLLLGECVMVRRLKRNVLADLPPKIRSKVILQPNDKDLKPVTEAMQQLRRVDLARERGEISAAEAEVLRKQAWGAAYRATGPAKVSEAAAFIDRLLHVEDDVDGEEAGAASSDVSQGHESETVVEADGAKLLVFAHHQEVLNRLGEHLKQRRIKFIRIDGSVPPVRREAAVGEFQSPGPNSPRVALLALHAAGAGLTLTAATVVVFAELDQTPALLAQAEDRAHRVGQSGHVHVYYLMGRGTLDERIWRMLENKHFVMGAALDAETEQQQQQQPPAALGGAAGDNAIGYTGSLPRAAAGTAWCSQPGLSGNDGSSSSDGGCGGGASDAYGGGGTPRISSPQAKRHRPLWACALADDEEEVGTGAAGRRLPPSPVANLQAAFNVVQARSQVPGSGPQLQAHALQQPSSSSPQRRQQQPAASDYSVHGDGIESGMGLVFWRPAFGLSQPLQHVAGTDADRATRPSGSNGDEPKTNGMGNNTQVGSKLAAWDHSQHPQTGFGSVLETGGTSGSGDSEGLIPGGKMSESGSRARAGVLLEDDFTADGEVADGGGPSQRSTSNPVAAGTPTYARLGSFLPCQKSASASAAEAAGESYHAQDGADGGAGGDDTVVAAVSRTPCYGEAYSGGTARGCTVMVDLSHSDREAEDGEGPGANLPMKKPRRGEGPKGRHGAGGNTVVVAFTVKTFKDLSAARSRPIKTSPL</sequence>
<evidence type="ECO:0000256" key="1">
    <source>
        <dbReference type="ARBA" id="ARBA00022723"/>
    </source>
</evidence>
<dbReference type="PANTHER" id="PTHR45766">
    <property type="entry name" value="DNA ANNEALING HELICASE AND ENDONUCLEASE ZRANB3 FAMILY MEMBER"/>
    <property type="match status" value="1"/>
</dbReference>
<feature type="region of interest" description="Disordered" evidence="9">
    <location>
        <begin position="94"/>
        <end position="164"/>
    </location>
</feature>
<keyword evidence="4" id="KW-0378">Hydrolase</keyword>
<evidence type="ECO:0000313" key="15">
    <source>
        <dbReference type="Proteomes" id="UP000722791"/>
    </source>
</evidence>
<dbReference type="SMART" id="SM00490">
    <property type="entry name" value="HELICc"/>
    <property type="match status" value="1"/>
</dbReference>
<proteinExistence type="predicted"/>
<dbReference type="Gene3D" id="3.40.50.10810">
    <property type="entry name" value="Tandem AAA-ATPase domain"/>
    <property type="match status" value="1"/>
</dbReference>
<feature type="region of interest" description="Disordered" evidence="9">
    <location>
        <begin position="808"/>
        <end position="827"/>
    </location>
</feature>
<evidence type="ECO:0000259" key="10">
    <source>
        <dbReference type="PROSITE" id="PS51192"/>
    </source>
</evidence>
<keyword evidence="7" id="KW-0067">ATP-binding</keyword>
<dbReference type="Proteomes" id="UP000747110">
    <property type="component" value="Unassembled WGS sequence"/>
</dbReference>
<evidence type="ECO:0000259" key="11">
    <source>
        <dbReference type="PROSITE" id="PS51194"/>
    </source>
</evidence>
<dbReference type="GO" id="GO:0016787">
    <property type="term" value="F:hydrolase activity"/>
    <property type="evidence" value="ECO:0007669"/>
    <property type="project" value="UniProtKB-KW"/>
</dbReference>
<dbReference type="PROSITE" id="PS51192">
    <property type="entry name" value="HELICASE_ATP_BIND_1"/>
    <property type="match status" value="1"/>
</dbReference>
<feature type="compositionally biased region" description="Low complexity" evidence="9">
    <location>
        <begin position="939"/>
        <end position="964"/>
    </location>
</feature>
<dbReference type="GO" id="GO:0031297">
    <property type="term" value="P:replication fork processing"/>
    <property type="evidence" value="ECO:0007669"/>
    <property type="project" value="TreeGrafter"/>
</dbReference>
<dbReference type="InterPro" id="IPR038718">
    <property type="entry name" value="SNF2-like_sf"/>
</dbReference>
<organism evidence="14 15">
    <name type="scientific">Volvox reticuliferus</name>
    <dbReference type="NCBI Taxonomy" id="1737510"/>
    <lineage>
        <taxon>Eukaryota</taxon>
        <taxon>Viridiplantae</taxon>
        <taxon>Chlorophyta</taxon>
        <taxon>core chlorophytes</taxon>
        <taxon>Chlorophyceae</taxon>
        <taxon>CS clade</taxon>
        <taxon>Chlamydomonadales</taxon>
        <taxon>Volvocaceae</taxon>
        <taxon>Volvox</taxon>
    </lineage>
</organism>
<keyword evidence="5" id="KW-0347">Helicase</keyword>
<dbReference type="InterPro" id="IPR027417">
    <property type="entry name" value="P-loop_NTPase"/>
</dbReference>
<dbReference type="InterPro" id="IPR014001">
    <property type="entry name" value="Helicase_ATP-bd"/>
</dbReference>
<evidence type="ECO:0000313" key="16">
    <source>
        <dbReference type="Proteomes" id="UP000747110"/>
    </source>
</evidence>
<feature type="region of interest" description="Disordered" evidence="9">
    <location>
        <begin position="852"/>
        <end position="887"/>
    </location>
</feature>
<reference evidence="14" key="1">
    <citation type="journal article" date="2021" name="Proc. Natl. Acad. Sci. U.S.A.">
        <title>Three genomes in the algal genus Volvox reveal the fate of a haploid sex-determining region after a transition to homothallism.</title>
        <authorList>
            <person name="Yamamoto K."/>
            <person name="Hamaji T."/>
            <person name="Kawai-Toyooka H."/>
            <person name="Matsuzaki R."/>
            <person name="Takahashi F."/>
            <person name="Nishimura Y."/>
            <person name="Kawachi M."/>
            <person name="Noguchi H."/>
            <person name="Minakuchi Y."/>
            <person name="Umen J.G."/>
            <person name="Toyoda A."/>
            <person name="Nozaki H."/>
        </authorList>
    </citation>
    <scope>NUCLEOTIDE SEQUENCE</scope>
    <source>
        <strain evidence="14">NIES-3785</strain>
        <strain evidence="13">NIES-3786</strain>
    </source>
</reference>
<dbReference type="SMART" id="SM00487">
    <property type="entry name" value="DEXDc"/>
    <property type="match status" value="1"/>
</dbReference>
<protein>
    <recommendedName>
        <fullName evidence="17">SNF2 super family</fullName>
    </recommendedName>
</protein>
<evidence type="ECO:0000256" key="4">
    <source>
        <dbReference type="ARBA" id="ARBA00022801"/>
    </source>
</evidence>
<evidence type="ECO:0008006" key="17">
    <source>
        <dbReference type="Google" id="ProtNLM"/>
    </source>
</evidence>
<name>A0A8J4GJX3_9CHLO</name>
<keyword evidence="2" id="KW-0547">Nucleotide-binding</keyword>
<feature type="region of interest" description="Disordered" evidence="9">
    <location>
        <begin position="996"/>
        <end position="1071"/>
    </location>
</feature>
<feature type="region of interest" description="Disordered" evidence="9">
    <location>
        <begin position="932"/>
        <end position="970"/>
    </location>
</feature>
<evidence type="ECO:0000256" key="3">
    <source>
        <dbReference type="ARBA" id="ARBA00022771"/>
    </source>
</evidence>
<feature type="domain" description="Helicase ATP-binding" evidence="10">
    <location>
        <begin position="294"/>
        <end position="485"/>
    </location>
</feature>
<dbReference type="EMBL" id="BNCQ01000028">
    <property type="protein sequence ID" value="GIM08571.1"/>
    <property type="molecule type" value="Genomic_DNA"/>
</dbReference>
<dbReference type="GO" id="GO:0006281">
    <property type="term" value="P:DNA repair"/>
    <property type="evidence" value="ECO:0007669"/>
    <property type="project" value="TreeGrafter"/>
</dbReference>
<evidence type="ECO:0000256" key="9">
    <source>
        <dbReference type="SAM" id="MobiDB-lite"/>
    </source>
</evidence>
<feature type="compositionally biased region" description="Pro residues" evidence="9">
    <location>
        <begin position="134"/>
        <end position="150"/>
    </location>
</feature>
<keyword evidence="16" id="KW-1185">Reference proteome</keyword>
<evidence type="ECO:0000256" key="2">
    <source>
        <dbReference type="ARBA" id="ARBA00022741"/>
    </source>
</evidence>
<dbReference type="InterPro" id="IPR010666">
    <property type="entry name" value="Znf_GRF"/>
</dbReference>
<evidence type="ECO:0000256" key="8">
    <source>
        <dbReference type="PROSITE-ProRule" id="PRU01343"/>
    </source>
</evidence>
<dbReference type="AlphaFoldDB" id="A0A8J4GJX3"/>
<dbReference type="GO" id="GO:0004520">
    <property type="term" value="F:DNA endonuclease activity"/>
    <property type="evidence" value="ECO:0007669"/>
    <property type="project" value="TreeGrafter"/>
</dbReference>
<dbReference type="OrthoDB" id="2801544at2759"/>
<dbReference type="Proteomes" id="UP000722791">
    <property type="component" value="Unassembled WGS sequence"/>
</dbReference>
<dbReference type="GO" id="GO:0005524">
    <property type="term" value="F:ATP binding"/>
    <property type="evidence" value="ECO:0007669"/>
    <property type="project" value="UniProtKB-KW"/>
</dbReference>
<feature type="region of interest" description="Disordered" evidence="9">
    <location>
        <begin position="509"/>
        <end position="534"/>
    </location>
</feature>
<dbReference type="Gene3D" id="3.40.50.300">
    <property type="entry name" value="P-loop containing nucleotide triphosphate hydrolases"/>
    <property type="match status" value="1"/>
</dbReference>
<evidence type="ECO:0000259" key="12">
    <source>
        <dbReference type="PROSITE" id="PS51999"/>
    </source>
</evidence>
<comment type="caution">
    <text evidence="14">The sequence shown here is derived from an EMBL/GenBank/DDBJ whole genome shotgun (WGS) entry which is preliminary data.</text>
</comment>
<dbReference type="PANTHER" id="PTHR45766:SF3">
    <property type="entry name" value="DNA ANNEALING HELICASE AND ENDONUCLEASE ZRANB3"/>
    <property type="match status" value="1"/>
</dbReference>
<feature type="compositionally biased region" description="Low complexity" evidence="9">
    <location>
        <begin position="102"/>
        <end position="114"/>
    </location>
</feature>
<feature type="domain" description="Helicase C-terminal" evidence="11">
    <location>
        <begin position="660"/>
        <end position="818"/>
    </location>
</feature>
<feature type="domain" description="GRF-type" evidence="12">
    <location>
        <begin position="18"/>
        <end position="57"/>
    </location>
</feature>
<dbReference type="Pfam" id="PF00271">
    <property type="entry name" value="Helicase_C"/>
    <property type="match status" value="1"/>
</dbReference>
<dbReference type="GO" id="GO:0008270">
    <property type="term" value="F:zinc ion binding"/>
    <property type="evidence" value="ECO:0007669"/>
    <property type="project" value="UniProtKB-KW"/>
</dbReference>
<evidence type="ECO:0000256" key="5">
    <source>
        <dbReference type="ARBA" id="ARBA00022806"/>
    </source>
</evidence>
<evidence type="ECO:0000313" key="14">
    <source>
        <dbReference type="EMBL" id="GIM08571.1"/>
    </source>
</evidence>
<gene>
    <name evidence="13" type="ORF">Vretifemale_243</name>
    <name evidence="14" type="ORF">Vretimale_12591</name>
</gene>
<accession>A0A8J4GJX3</accession>
<dbReference type="SUPFAM" id="SSF52540">
    <property type="entry name" value="P-loop containing nucleoside triphosphate hydrolases"/>
    <property type="match status" value="2"/>
</dbReference>
<keyword evidence="1" id="KW-0479">Metal-binding</keyword>
<dbReference type="InterPro" id="IPR000330">
    <property type="entry name" value="SNF2_N"/>
</dbReference>
<feature type="compositionally biased region" description="Gly residues" evidence="9">
    <location>
        <begin position="863"/>
        <end position="878"/>
    </location>
</feature>
<dbReference type="CDD" id="cd18793">
    <property type="entry name" value="SF2_C_SNF"/>
    <property type="match status" value="1"/>
</dbReference>
<feature type="region of interest" description="Disordered" evidence="9">
    <location>
        <begin position="1085"/>
        <end position="1107"/>
    </location>
</feature>
<feature type="compositionally biased region" description="Low complexity" evidence="9">
    <location>
        <begin position="808"/>
        <end position="823"/>
    </location>
</feature>
<evidence type="ECO:0000256" key="6">
    <source>
        <dbReference type="ARBA" id="ARBA00022833"/>
    </source>
</evidence>
<dbReference type="InterPro" id="IPR001650">
    <property type="entry name" value="Helicase_C-like"/>
</dbReference>
<dbReference type="GO" id="GO:0004386">
    <property type="term" value="F:helicase activity"/>
    <property type="evidence" value="ECO:0007669"/>
    <property type="project" value="UniProtKB-KW"/>
</dbReference>
<feature type="compositionally biased region" description="Low complexity" evidence="9">
    <location>
        <begin position="852"/>
        <end position="862"/>
    </location>
</feature>
<dbReference type="EMBL" id="BNCP01000001">
    <property type="protein sequence ID" value="GIL69287.1"/>
    <property type="molecule type" value="Genomic_DNA"/>
</dbReference>
<keyword evidence="3 8" id="KW-0863">Zinc-finger</keyword>